<dbReference type="Pfam" id="PF00378">
    <property type="entry name" value="ECH_1"/>
    <property type="match status" value="1"/>
</dbReference>
<organism evidence="4 5">
    <name type="scientific">Shimia isoporae</name>
    <dbReference type="NCBI Taxonomy" id="647720"/>
    <lineage>
        <taxon>Bacteria</taxon>
        <taxon>Pseudomonadati</taxon>
        <taxon>Pseudomonadota</taxon>
        <taxon>Alphaproteobacteria</taxon>
        <taxon>Rhodobacterales</taxon>
        <taxon>Roseobacteraceae</taxon>
    </lineage>
</organism>
<dbReference type="InterPro" id="IPR001753">
    <property type="entry name" value="Enoyl-CoA_hydra/iso"/>
</dbReference>
<dbReference type="InterPro" id="IPR029045">
    <property type="entry name" value="ClpP/crotonase-like_dom_sf"/>
</dbReference>
<dbReference type="InterPro" id="IPR018376">
    <property type="entry name" value="Enoyl-CoA_hyd/isom_CS"/>
</dbReference>
<name>A0A4R1ND22_9RHOB</name>
<comment type="caution">
    <text evidence="4">The sequence shown here is derived from an EMBL/GenBank/DDBJ whole genome shotgun (WGS) entry which is preliminary data.</text>
</comment>
<dbReference type="FunFam" id="3.90.226.10:FF:000009">
    <property type="entry name" value="Carnitinyl-CoA dehydratase"/>
    <property type="match status" value="1"/>
</dbReference>
<protein>
    <submittedName>
        <fullName evidence="4">Crotonobetainyl-CoA hydratase</fullName>
    </submittedName>
</protein>
<dbReference type="GO" id="GO:0016829">
    <property type="term" value="F:lyase activity"/>
    <property type="evidence" value="ECO:0007669"/>
    <property type="project" value="UniProtKB-KW"/>
</dbReference>
<evidence type="ECO:0000256" key="3">
    <source>
        <dbReference type="RuleBase" id="RU003707"/>
    </source>
</evidence>
<dbReference type="InterPro" id="IPR014748">
    <property type="entry name" value="Enoyl-CoA_hydra_C"/>
</dbReference>
<dbReference type="CDD" id="cd06558">
    <property type="entry name" value="crotonase-like"/>
    <property type="match status" value="1"/>
</dbReference>
<dbReference type="Gene3D" id="1.10.12.10">
    <property type="entry name" value="Lyase 2-enoyl-coa Hydratase, Chain A, domain 2"/>
    <property type="match status" value="1"/>
</dbReference>
<dbReference type="EMBL" id="SMGR01000002">
    <property type="protein sequence ID" value="TCL01583.1"/>
    <property type="molecule type" value="Genomic_DNA"/>
</dbReference>
<evidence type="ECO:0000313" key="5">
    <source>
        <dbReference type="Proteomes" id="UP000295673"/>
    </source>
</evidence>
<keyword evidence="5" id="KW-1185">Reference proteome</keyword>
<gene>
    <name evidence="4" type="ORF">BXY66_2898</name>
</gene>
<dbReference type="PANTHER" id="PTHR11941:SF54">
    <property type="entry name" value="ENOYL-COA HYDRATASE, MITOCHONDRIAL"/>
    <property type="match status" value="1"/>
</dbReference>
<sequence>MIRSRSGKDDMSDSPVKTRRDGAILEVTLDRPKANAIDLVTSRVMGDVFREFRDDPDLRVAILTGAGEKFFCPGWDLKAAADGDEVDGDYGVGGFGGLQEMRDMNKPVIAAVNGIACGGGLELAISADMIIAADHATFALPEIRSGTVADAASVKLPKRIPYHIAMELLLTGRWFDAEEAHRWGLVNEIVPADSLMERAWDLAALLASGPPLVYAAIKEIVRDAEDAKFQDAMNRITKRQLRTVDVLYDSEDQLEGAKAFAEKRDPVWKGK</sequence>
<proteinExistence type="inferred from homology"/>
<dbReference type="PROSITE" id="PS00166">
    <property type="entry name" value="ENOYL_COA_HYDRATASE"/>
    <property type="match status" value="1"/>
</dbReference>
<dbReference type="FunFam" id="1.10.12.10:FF:000005">
    <property type="entry name" value="Carnitinyl-CoA dehydratase"/>
    <property type="match status" value="1"/>
</dbReference>
<keyword evidence="2" id="KW-0456">Lyase</keyword>
<comment type="similarity">
    <text evidence="1 3">Belongs to the enoyl-CoA hydratase/isomerase family.</text>
</comment>
<dbReference type="PANTHER" id="PTHR11941">
    <property type="entry name" value="ENOYL-COA HYDRATASE-RELATED"/>
    <property type="match status" value="1"/>
</dbReference>
<evidence type="ECO:0000313" key="4">
    <source>
        <dbReference type="EMBL" id="TCL01583.1"/>
    </source>
</evidence>
<dbReference type="Gene3D" id="3.90.226.10">
    <property type="entry name" value="2-enoyl-CoA Hydratase, Chain A, domain 1"/>
    <property type="match status" value="1"/>
</dbReference>
<reference evidence="4 5" key="1">
    <citation type="submission" date="2019-03" db="EMBL/GenBank/DDBJ databases">
        <title>Genomic Encyclopedia of Archaeal and Bacterial Type Strains, Phase II (KMG-II): from individual species to whole genera.</title>
        <authorList>
            <person name="Goeker M."/>
        </authorList>
    </citation>
    <scope>NUCLEOTIDE SEQUENCE [LARGE SCALE GENOMIC DNA]</scope>
    <source>
        <strain evidence="4 5">DSM 26433</strain>
    </source>
</reference>
<evidence type="ECO:0000256" key="2">
    <source>
        <dbReference type="ARBA" id="ARBA00023239"/>
    </source>
</evidence>
<accession>A0A4R1ND22</accession>
<dbReference type="AlphaFoldDB" id="A0A4R1ND22"/>
<evidence type="ECO:0000256" key="1">
    <source>
        <dbReference type="ARBA" id="ARBA00005254"/>
    </source>
</evidence>
<dbReference type="SUPFAM" id="SSF52096">
    <property type="entry name" value="ClpP/crotonase"/>
    <property type="match status" value="1"/>
</dbReference>
<dbReference type="GO" id="GO:0006635">
    <property type="term" value="P:fatty acid beta-oxidation"/>
    <property type="evidence" value="ECO:0007669"/>
    <property type="project" value="TreeGrafter"/>
</dbReference>
<dbReference type="Proteomes" id="UP000295673">
    <property type="component" value="Unassembled WGS sequence"/>
</dbReference>